<feature type="domain" description="PhnB-like" evidence="1">
    <location>
        <begin position="166"/>
        <end position="287"/>
    </location>
</feature>
<dbReference type="PANTHER" id="PTHR33990">
    <property type="entry name" value="PROTEIN YJDN-RELATED"/>
    <property type="match status" value="1"/>
</dbReference>
<dbReference type="Proteomes" id="UP000515703">
    <property type="component" value="Chromosome"/>
</dbReference>
<protein>
    <submittedName>
        <fullName evidence="2">VOC family protein</fullName>
    </submittedName>
</protein>
<reference evidence="2 3" key="1">
    <citation type="submission" date="2020-08" db="EMBL/GenBank/DDBJ databases">
        <title>Draft genome sequencing of an Anaerocolumna strain isolated from anoxic soil subjected to BSD treatment.</title>
        <authorList>
            <person name="Uek A."/>
            <person name="Tonouchi A."/>
        </authorList>
    </citation>
    <scope>NUCLEOTIDE SEQUENCE [LARGE SCALE GENOMIC DNA]</scope>
    <source>
        <strain evidence="2 3">CTTW</strain>
    </source>
</reference>
<organism evidence="2 3">
    <name type="scientific">Anaerocolumna chitinilytica</name>
    <dbReference type="NCBI Taxonomy" id="1727145"/>
    <lineage>
        <taxon>Bacteria</taxon>
        <taxon>Bacillati</taxon>
        <taxon>Bacillota</taxon>
        <taxon>Clostridia</taxon>
        <taxon>Lachnospirales</taxon>
        <taxon>Lachnospiraceae</taxon>
        <taxon>Anaerocolumna</taxon>
    </lineage>
</organism>
<dbReference type="InterPro" id="IPR029068">
    <property type="entry name" value="Glyas_Bleomycin-R_OHBP_Dase"/>
</dbReference>
<feature type="domain" description="PhnB-like" evidence="1">
    <location>
        <begin position="37"/>
        <end position="157"/>
    </location>
</feature>
<evidence type="ECO:0000313" key="3">
    <source>
        <dbReference type="Proteomes" id="UP000515703"/>
    </source>
</evidence>
<dbReference type="SUPFAM" id="SSF54593">
    <property type="entry name" value="Glyoxalase/Bleomycin resistance protein/Dihydroxybiphenyl dioxygenase"/>
    <property type="match status" value="2"/>
</dbReference>
<gene>
    <name evidence="2" type="ORF">bsdcttw_01320</name>
</gene>
<dbReference type="Gene3D" id="3.10.180.10">
    <property type="entry name" value="2,3-Dihydroxybiphenyl 1,2-Dioxygenase, domain 1"/>
    <property type="match status" value="1"/>
</dbReference>
<dbReference type="CDD" id="cd06588">
    <property type="entry name" value="PhnB_like"/>
    <property type="match status" value="2"/>
</dbReference>
<accession>A0A7I8DIK7</accession>
<dbReference type="AlphaFoldDB" id="A0A7I8DIK7"/>
<evidence type="ECO:0000313" key="2">
    <source>
        <dbReference type="EMBL" id="BCJ97091.1"/>
    </source>
</evidence>
<sequence>MFFFTSHSVFGFAARWYRLYLTMNEINKRKDKCESMQNITPHLWFDTEALEAVTWYTELFEDSSITEVVTIPDTPSGDAESVEFKLSGLTMNAISAGPYFKFNPSISFMVSCRTREEVDKLHGAFMQGGSELMPLGEYPFSEHYAWVADRYGLNWQLMYQPEEVSQKIRPVLLFTSDVCGRTEEALSLYGSIFKESQLKFVNRYKQGEAPNSKAIINYSEISLLGTEFILMDNGYEGDYTFNEAISFMIPCKDQEEIDYYHNKLSFVPEAEQCGWVKDTFNVSWQIVPENLGEIYFSGSEEEIQRVTAASLQMHKLDIDTLLKAKAGTL</sequence>
<name>A0A7I8DIK7_9FIRM</name>
<dbReference type="Pfam" id="PF06983">
    <property type="entry name" value="3-dmu-9_3-mt"/>
    <property type="match status" value="2"/>
</dbReference>
<dbReference type="Gene3D" id="3.30.720.110">
    <property type="match status" value="1"/>
</dbReference>
<dbReference type="EMBL" id="AP023368">
    <property type="protein sequence ID" value="BCJ97091.1"/>
    <property type="molecule type" value="Genomic_DNA"/>
</dbReference>
<evidence type="ECO:0000259" key="1">
    <source>
        <dbReference type="Pfam" id="PF06983"/>
    </source>
</evidence>
<proteinExistence type="predicted"/>
<reference evidence="2 3" key="2">
    <citation type="submission" date="2020-08" db="EMBL/GenBank/DDBJ databases">
        <authorList>
            <person name="Ueki A."/>
            <person name="Tonouchi A."/>
        </authorList>
    </citation>
    <scope>NUCLEOTIDE SEQUENCE [LARGE SCALE GENOMIC DNA]</scope>
    <source>
        <strain evidence="2 3">CTTW</strain>
    </source>
</reference>
<dbReference type="KEGG" id="acht:bsdcttw_01320"/>
<dbReference type="Gene3D" id="3.30.720.100">
    <property type="match status" value="1"/>
</dbReference>
<keyword evidence="3" id="KW-1185">Reference proteome</keyword>
<dbReference type="InterPro" id="IPR028973">
    <property type="entry name" value="PhnB-like"/>
</dbReference>